<gene>
    <name evidence="3" type="ORF">OESDEN_20720</name>
</gene>
<evidence type="ECO:0000259" key="2">
    <source>
        <dbReference type="Pfam" id="PF14630"/>
    </source>
</evidence>
<dbReference type="Pfam" id="PF14630">
    <property type="entry name" value="ORC5_C"/>
    <property type="match status" value="1"/>
</dbReference>
<dbReference type="Proteomes" id="UP000053660">
    <property type="component" value="Unassembled WGS sequence"/>
</dbReference>
<dbReference type="PANTHER" id="PTHR12705:SF0">
    <property type="entry name" value="ORIGIN RECOGNITION COMPLEX SUBUNIT 5"/>
    <property type="match status" value="1"/>
</dbReference>
<feature type="domain" description="Origin recognition complex subunit 5 C-terminal" evidence="2">
    <location>
        <begin position="149"/>
        <end position="274"/>
    </location>
</feature>
<feature type="coiled-coil region" evidence="1">
    <location>
        <begin position="184"/>
        <end position="211"/>
    </location>
</feature>
<dbReference type="AlphaFoldDB" id="A0A0B1S2U0"/>
<name>A0A0B1S2U0_OESDE</name>
<dbReference type="PANTHER" id="PTHR12705">
    <property type="entry name" value="ORIGIN RECOGNITION COMPLEX SUBUNIT 5"/>
    <property type="match status" value="1"/>
</dbReference>
<dbReference type="InterPro" id="IPR047088">
    <property type="entry name" value="ORC5_C"/>
</dbReference>
<proteinExistence type="predicted"/>
<dbReference type="EMBL" id="KN604037">
    <property type="protein sequence ID" value="KHJ79628.1"/>
    <property type="molecule type" value="Genomic_DNA"/>
</dbReference>
<dbReference type="OrthoDB" id="365981at2759"/>
<dbReference type="GO" id="GO:0006270">
    <property type="term" value="P:DNA replication initiation"/>
    <property type="evidence" value="ECO:0007669"/>
    <property type="project" value="TreeGrafter"/>
</dbReference>
<sequence>MSTMKSLLSLPKSMSLTCQNLPHEPLIRFVTYSELPWNWIHLLNTISWPISIAFESPTEEESIDLLADYLKEDGISRKLIEYVVKAVFFECRDINRILEIIRLVCAKYTEKHGDLNELKNMKLLPVLEALNETDCFYQDENEREEPIILPVCSKYLLIASFCASHNPPVTDKRYFAKFHGKEKRSDARERRAELSAEQREAEAKAVDLQRIKCIYLALTDLYPVENVKMNIDINAQMATLCCAGLIARTTSSANFDQPRFRCLLSFESVNEIAQ</sequence>
<reference evidence="3 4" key="1">
    <citation type="submission" date="2014-03" db="EMBL/GenBank/DDBJ databases">
        <title>Draft genome of the hookworm Oesophagostomum dentatum.</title>
        <authorList>
            <person name="Mitreva M."/>
        </authorList>
    </citation>
    <scope>NUCLEOTIDE SEQUENCE [LARGE SCALE GENOMIC DNA]</scope>
    <source>
        <strain evidence="3 4">OD-Hann</strain>
    </source>
</reference>
<organism evidence="3 4">
    <name type="scientific">Oesophagostomum dentatum</name>
    <name type="common">Nodular worm</name>
    <dbReference type="NCBI Taxonomy" id="61180"/>
    <lineage>
        <taxon>Eukaryota</taxon>
        <taxon>Metazoa</taxon>
        <taxon>Ecdysozoa</taxon>
        <taxon>Nematoda</taxon>
        <taxon>Chromadorea</taxon>
        <taxon>Rhabditida</taxon>
        <taxon>Rhabditina</taxon>
        <taxon>Rhabditomorpha</taxon>
        <taxon>Strongyloidea</taxon>
        <taxon>Strongylidae</taxon>
        <taxon>Oesophagostomum</taxon>
    </lineage>
</organism>
<evidence type="ECO:0000313" key="4">
    <source>
        <dbReference type="Proteomes" id="UP000053660"/>
    </source>
</evidence>
<keyword evidence="1" id="KW-0175">Coiled coil</keyword>
<dbReference type="InterPro" id="IPR020796">
    <property type="entry name" value="ORC5"/>
</dbReference>
<keyword evidence="4" id="KW-1185">Reference proteome</keyword>
<dbReference type="GO" id="GO:0005664">
    <property type="term" value="C:nuclear origin of replication recognition complex"/>
    <property type="evidence" value="ECO:0007669"/>
    <property type="project" value="TreeGrafter"/>
</dbReference>
<accession>A0A0B1S2U0</accession>
<dbReference type="GO" id="GO:0003688">
    <property type="term" value="F:DNA replication origin binding"/>
    <property type="evidence" value="ECO:0007669"/>
    <property type="project" value="TreeGrafter"/>
</dbReference>
<protein>
    <recommendedName>
        <fullName evidence="2">Origin recognition complex subunit 5 C-terminal domain-containing protein</fullName>
    </recommendedName>
</protein>
<evidence type="ECO:0000313" key="3">
    <source>
        <dbReference type="EMBL" id="KHJ79628.1"/>
    </source>
</evidence>
<evidence type="ECO:0000256" key="1">
    <source>
        <dbReference type="SAM" id="Coils"/>
    </source>
</evidence>